<protein>
    <recommendedName>
        <fullName evidence="2">Peptidase C14 caspase domain-containing protein</fullName>
    </recommendedName>
</protein>
<sequence>MTTKRALLIGIDEYEVPGQELPPRKDESGKDIEYRNLRGCVNDVLAIREYLLETLKVCACNIDTLLAPVPGTKSPYEHSSTNYRKPTYKNIVEALENLARISAAKDMVYIHFSGHGACATTVFNSLRQDWEHIDHCLVPCDIKQGGKYLRDLQLGAILQDIVEKGAVLTVVLDSCFSGGAVRGGCDDEDVEGVRGVRNTYQSNQDIDRPENMDRVQYWANKATWLESPSGFVTLAACLDYQKAKEFSCRTESGTYGHGHLSYWLLDTIRNTPTRLPSRAIYDRVRSKIAERVVSQTPYIIGDTQRFFFNEHVRSRIYTLTVSKVEKKKRLNNQYWLHLDGGTMDAVCIHSIYAILPLSFDPAKTISESDILAKVRVERMKSRECLAVLLQPENITDSQWQELDGGCLAVLQSLPLRTISKVRFIAINDAQAVQFEQDWHRSLKGKGRLHLSDDDDAQFRIQLDDDGIYQIGCVGDILPDHVSSTLTPLTGDKSMPKLISRLEHIARFQLLKGLENPGIRLGNHPSLASVTIEPSPGGRYWILDEYTEEQVWIPAAQNIQLQHDGVYLVQQQKWFRFTVTNHSEHTIGCVILNFNPELGISFMHSNLFYSIAPHEKHQADLFVKISDTLQDAAARNIAIEDTFKIFVSVPEKDISAMKLQKLRVAEDEDDWRGNESSETLDGLLQELAPFCRDGFSSEQPKLDNDWQTFDFRIHALV</sequence>
<evidence type="ECO:0000256" key="1">
    <source>
        <dbReference type="ARBA" id="ARBA00009005"/>
    </source>
</evidence>
<dbReference type="GO" id="GO:0004197">
    <property type="term" value="F:cysteine-type endopeptidase activity"/>
    <property type="evidence" value="ECO:0007669"/>
    <property type="project" value="InterPro"/>
</dbReference>
<accession>A0AB37W7P8</accession>
<dbReference type="Gene3D" id="3.40.50.1460">
    <property type="match status" value="1"/>
</dbReference>
<reference evidence="3" key="2">
    <citation type="journal article" date="2019" name="bioRxiv">
        <title>Genomics, evolutionary history and diagnostics of the Alternaria alternata species group including apple and Asian pear pathotypes.</title>
        <authorList>
            <person name="Armitage A.D."/>
            <person name="Cockerton H.M."/>
            <person name="Sreenivasaprasad S."/>
            <person name="Woodhall J.W."/>
            <person name="Lane C.R."/>
            <person name="Harrison R.J."/>
            <person name="Clarkson J.P."/>
        </authorList>
    </citation>
    <scope>NUCLEOTIDE SEQUENCE</scope>
    <source>
        <strain evidence="3">FERA 1164</strain>
    </source>
</reference>
<comment type="caution">
    <text evidence="3">The sequence shown here is derived from an EMBL/GenBank/DDBJ whole genome shotgun (WGS) entry which is preliminary data.</text>
</comment>
<feature type="domain" description="Peptidase C14 caspase" evidence="2">
    <location>
        <begin position="4"/>
        <end position="301"/>
    </location>
</feature>
<organism evidence="3 4">
    <name type="scientific">Alternaria tenuissima</name>
    <dbReference type="NCBI Taxonomy" id="119927"/>
    <lineage>
        <taxon>Eukaryota</taxon>
        <taxon>Fungi</taxon>
        <taxon>Dikarya</taxon>
        <taxon>Ascomycota</taxon>
        <taxon>Pezizomycotina</taxon>
        <taxon>Dothideomycetes</taxon>
        <taxon>Pleosporomycetidae</taxon>
        <taxon>Pleosporales</taxon>
        <taxon>Pleosporineae</taxon>
        <taxon>Pleosporaceae</taxon>
        <taxon>Alternaria</taxon>
        <taxon>Alternaria sect. Alternaria</taxon>
        <taxon>Alternaria alternata complex</taxon>
    </lineage>
</organism>
<dbReference type="EMBL" id="PDXB01000035">
    <property type="protein sequence ID" value="RYN20772.1"/>
    <property type="molecule type" value="Genomic_DNA"/>
</dbReference>
<name>A0AB37W7P8_9PLEO</name>
<dbReference type="GO" id="GO:0005737">
    <property type="term" value="C:cytoplasm"/>
    <property type="evidence" value="ECO:0007669"/>
    <property type="project" value="TreeGrafter"/>
</dbReference>
<reference evidence="3" key="1">
    <citation type="submission" date="2017-10" db="EMBL/GenBank/DDBJ databases">
        <authorList>
            <person name="Armitage A.D."/>
            <person name="Barbara D.J."/>
            <person name="Woodhall J.W."/>
            <person name="Sreenivasaprasad S."/>
            <person name="Lane C.R."/>
            <person name="Clarkson J.P."/>
            <person name="Harrison R.J."/>
        </authorList>
    </citation>
    <scope>NUCLEOTIDE SEQUENCE</scope>
    <source>
        <strain evidence="3">FERA 1164</strain>
    </source>
</reference>
<evidence type="ECO:0000313" key="3">
    <source>
        <dbReference type="EMBL" id="RYN20772.1"/>
    </source>
</evidence>
<dbReference type="PANTHER" id="PTHR48104:SF30">
    <property type="entry name" value="METACASPASE-1"/>
    <property type="match status" value="1"/>
</dbReference>
<dbReference type="AlphaFoldDB" id="A0AB37W7P8"/>
<comment type="similarity">
    <text evidence="1">Belongs to the peptidase C14B family.</text>
</comment>
<dbReference type="InterPro" id="IPR011600">
    <property type="entry name" value="Pept_C14_caspase"/>
</dbReference>
<evidence type="ECO:0000259" key="2">
    <source>
        <dbReference type="Pfam" id="PF00656"/>
    </source>
</evidence>
<dbReference type="Pfam" id="PF00656">
    <property type="entry name" value="Peptidase_C14"/>
    <property type="match status" value="1"/>
</dbReference>
<dbReference type="Proteomes" id="UP000292340">
    <property type="component" value="Unassembled WGS sequence"/>
</dbReference>
<dbReference type="PANTHER" id="PTHR48104">
    <property type="entry name" value="METACASPASE-4"/>
    <property type="match status" value="1"/>
</dbReference>
<proteinExistence type="inferred from homology"/>
<gene>
    <name evidence="3" type="ORF">AA0115_g10109</name>
</gene>
<dbReference type="GO" id="GO:0006508">
    <property type="term" value="P:proteolysis"/>
    <property type="evidence" value="ECO:0007669"/>
    <property type="project" value="InterPro"/>
</dbReference>
<evidence type="ECO:0000313" key="4">
    <source>
        <dbReference type="Proteomes" id="UP000292340"/>
    </source>
</evidence>
<dbReference type="InterPro" id="IPR050452">
    <property type="entry name" value="Metacaspase"/>
</dbReference>